<evidence type="ECO:0000313" key="2">
    <source>
        <dbReference type="Proteomes" id="UP001241226"/>
    </source>
</evidence>
<evidence type="ECO:0008006" key="3">
    <source>
        <dbReference type="Google" id="ProtNLM"/>
    </source>
</evidence>
<dbReference type="InterPro" id="IPR036388">
    <property type="entry name" value="WH-like_DNA-bd_sf"/>
</dbReference>
<dbReference type="RefSeq" id="WP_261927886.1">
    <property type="nucleotide sequence ID" value="NZ_CALYLG010000378.1"/>
</dbReference>
<accession>A0ABD7YRR3</accession>
<reference evidence="1 2" key="1">
    <citation type="submission" date="2022-02" db="EMBL/GenBank/DDBJ databases">
        <title>Emergence and expansion in Europe of a Vibrio aestuarianus clonal complex pathogenic for oysters.</title>
        <authorList>
            <person name="Mesnil A."/>
            <person name="Travers M.-A."/>
        </authorList>
    </citation>
    <scope>NUCLEOTIDE SEQUENCE [LARGE SCALE GENOMIC DNA]</scope>
    <source>
        <strain evidence="1 2">U17</strain>
    </source>
</reference>
<gene>
    <name evidence="1" type="ORF">PYE67_13940</name>
</gene>
<sequence>MTNTTEVKAAPKPFITDTEIKSIFNISQPTLWRWTQKLGFPPAIVGMKGKRPYQKVIDWAKERGMELRGC</sequence>
<name>A0ABD7YRR3_9VIBR</name>
<organism evidence="1 2">
    <name type="scientific">Vibrio aestuarianus</name>
    <dbReference type="NCBI Taxonomy" id="28171"/>
    <lineage>
        <taxon>Bacteria</taxon>
        <taxon>Pseudomonadati</taxon>
        <taxon>Pseudomonadota</taxon>
        <taxon>Gammaproteobacteria</taxon>
        <taxon>Vibrionales</taxon>
        <taxon>Vibrionaceae</taxon>
        <taxon>Vibrio</taxon>
    </lineage>
</organism>
<proteinExistence type="predicted"/>
<evidence type="ECO:0000313" key="1">
    <source>
        <dbReference type="EMBL" id="WGK87220.1"/>
    </source>
</evidence>
<dbReference type="AlphaFoldDB" id="A0ABD7YRR3"/>
<dbReference type="Proteomes" id="UP001241226">
    <property type="component" value="Chromosome 2"/>
</dbReference>
<protein>
    <recommendedName>
        <fullName evidence="3">Helix-turn-helix domain-containing protein</fullName>
    </recommendedName>
</protein>
<dbReference type="Gene3D" id="1.10.10.10">
    <property type="entry name" value="Winged helix-like DNA-binding domain superfamily/Winged helix DNA-binding domain"/>
    <property type="match status" value="1"/>
</dbReference>
<dbReference type="EMBL" id="CP118712">
    <property type="protein sequence ID" value="WGK87220.1"/>
    <property type="molecule type" value="Genomic_DNA"/>
</dbReference>